<evidence type="ECO:0000313" key="3">
    <source>
        <dbReference type="EMBL" id="JAT60709.1"/>
    </source>
</evidence>
<feature type="repeat" description="PPR" evidence="2">
    <location>
        <begin position="467"/>
        <end position="497"/>
    </location>
</feature>
<dbReference type="Pfam" id="PF01535">
    <property type="entry name" value="PPR"/>
    <property type="match status" value="3"/>
</dbReference>
<dbReference type="GO" id="GO:0009451">
    <property type="term" value="P:RNA modification"/>
    <property type="evidence" value="ECO:0007669"/>
    <property type="project" value="InterPro"/>
</dbReference>
<dbReference type="InterPro" id="IPR046960">
    <property type="entry name" value="PPR_At4g14850-like_plant"/>
</dbReference>
<dbReference type="Pfam" id="PF12854">
    <property type="entry name" value="PPR_1"/>
    <property type="match status" value="1"/>
</dbReference>
<name>A0A1D1Z1H8_9ARAE</name>
<dbReference type="PANTHER" id="PTHR47926">
    <property type="entry name" value="PENTATRICOPEPTIDE REPEAT-CONTAINING PROTEIN"/>
    <property type="match status" value="1"/>
</dbReference>
<dbReference type="PROSITE" id="PS51375">
    <property type="entry name" value="PPR"/>
    <property type="match status" value="4"/>
</dbReference>
<dbReference type="SUPFAM" id="SSF48452">
    <property type="entry name" value="TPR-like"/>
    <property type="match status" value="1"/>
</dbReference>
<dbReference type="Pfam" id="PF13041">
    <property type="entry name" value="PPR_2"/>
    <property type="match status" value="2"/>
</dbReference>
<feature type="repeat" description="PPR" evidence="2">
    <location>
        <begin position="295"/>
        <end position="329"/>
    </location>
</feature>
<dbReference type="InterPro" id="IPR046849">
    <property type="entry name" value="E2_motif"/>
</dbReference>
<dbReference type="NCBIfam" id="TIGR00756">
    <property type="entry name" value="PPR"/>
    <property type="match status" value="6"/>
</dbReference>
<feature type="repeat" description="PPR" evidence="2">
    <location>
        <begin position="396"/>
        <end position="430"/>
    </location>
</feature>
<sequence length="621" mass="69086">MERRLAELIRRGLQPKQLRQAHALVITRNPNLTPLFLRCVLNPSTVDYARHLFDALTLPPPTFSGSVISCYSKLSRHREALGTFFSAHRRGFLVGFYLFPPVLKACTQLSLSDEGRQVHSLVMTRGFCSNTYIQSALIAFYSNTGDLDSARRVFVSIPVKDPVMYNALISGYSKAGDVVAARQLFDEMEERTVVSWNSMITCYAHNGDAMGGLKLFERMQMEGDAPAPTEMTLVTVLSICAKLGDLAAGLRVKTLIESHNLRRNLIVQTAVLEMYVKCGAVDEARREFDDINHRDVVAWSAMIAGYAQNGRSTEALELFERMRLENVQPNEVTLVSVLSACGQLGSVESGEHMGSYVESRGFATSLYVGSALVDMYAKCGNIGRACRVFSEMPKKDVVSWNSMIVGLAFNGLAYDAISIYQKMKEANVEPNDITFTGLLTACTHAGFVDLGFTFFDSMKMDYNIAPTVEHYSCMVDLLCKSGRLEDAFKFVHEMEVEPNAVIWGTLLSACRLHSNIELAEFCVEKLLPLEPAKSSNYVVLSNLYADAGRWGDALNIRGVMKSKKVQKTVAYSWIETEDMVHMFLVGDTSHPKSDEIYDMVDGLQLQLKSANHHLTFDLALS</sequence>
<dbReference type="FunFam" id="1.25.40.10:FF:000366">
    <property type="entry name" value="Pentatricopeptide (PPR) repeat-containing protein"/>
    <property type="match status" value="1"/>
</dbReference>
<feature type="repeat" description="PPR" evidence="2">
    <location>
        <begin position="161"/>
        <end position="195"/>
    </location>
</feature>
<protein>
    <submittedName>
        <fullName evidence="3">Pentatricopeptide repeat-containing protein At1g08070</fullName>
    </submittedName>
</protein>
<accession>A0A1D1Z1H8</accession>
<proteinExistence type="predicted"/>
<dbReference type="InterPro" id="IPR002885">
    <property type="entry name" value="PPR_rpt"/>
</dbReference>
<evidence type="ECO:0000256" key="1">
    <source>
        <dbReference type="ARBA" id="ARBA00022737"/>
    </source>
</evidence>
<evidence type="ECO:0000256" key="2">
    <source>
        <dbReference type="PROSITE-ProRule" id="PRU00708"/>
    </source>
</evidence>
<dbReference type="AlphaFoldDB" id="A0A1D1Z1H8"/>
<dbReference type="InterPro" id="IPR011990">
    <property type="entry name" value="TPR-like_helical_dom_sf"/>
</dbReference>
<keyword evidence="1" id="KW-0677">Repeat</keyword>
<dbReference type="EMBL" id="GDJX01007227">
    <property type="protein sequence ID" value="JAT60709.1"/>
    <property type="molecule type" value="Transcribed_RNA"/>
</dbReference>
<dbReference type="GO" id="GO:0003723">
    <property type="term" value="F:RNA binding"/>
    <property type="evidence" value="ECO:0007669"/>
    <property type="project" value="InterPro"/>
</dbReference>
<organism evidence="3">
    <name type="scientific">Anthurium amnicola</name>
    <dbReference type="NCBI Taxonomy" id="1678845"/>
    <lineage>
        <taxon>Eukaryota</taxon>
        <taxon>Viridiplantae</taxon>
        <taxon>Streptophyta</taxon>
        <taxon>Embryophyta</taxon>
        <taxon>Tracheophyta</taxon>
        <taxon>Spermatophyta</taxon>
        <taxon>Magnoliopsida</taxon>
        <taxon>Liliopsida</taxon>
        <taxon>Araceae</taxon>
        <taxon>Pothoideae</taxon>
        <taxon>Potheae</taxon>
        <taxon>Anthurium</taxon>
    </lineage>
</organism>
<dbReference type="Pfam" id="PF20431">
    <property type="entry name" value="E_motif"/>
    <property type="match status" value="1"/>
</dbReference>
<reference evidence="3" key="1">
    <citation type="submission" date="2015-07" db="EMBL/GenBank/DDBJ databases">
        <title>Transcriptome Assembly of Anthurium amnicola.</title>
        <authorList>
            <person name="Suzuki J."/>
        </authorList>
    </citation>
    <scope>NUCLEOTIDE SEQUENCE</scope>
</reference>
<dbReference type="FunFam" id="1.25.40.10:FF:000031">
    <property type="entry name" value="Pentatricopeptide repeat-containing protein mitochondrial"/>
    <property type="match status" value="1"/>
</dbReference>
<dbReference type="FunFam" id="1.25.40.10:FF:000344">
    <property type="entry name" value="Pentatricopeptide repeat-containing protein"/>
    <property type="match status" value="1"/>
</dbReference>
<dbReference type="Pfam" id="PF20430">
    <property type="entry name" value="Eplus_motif"/>
    <property type="match status" value="1"/>
</dbReference>
<dbReference type="PANTHER" id="PTHR47926:SF537">
    <property type="entry name" value="PENTACOTRIPEPTIDE-REPEAT REGION OF PRORP DOMAIN-CONTAINING PROTEIN"/>
    <property type="match status" value="1"/>
</dbReference>
<dbReference type="InterPro" id="IPR046848">
    <property type="entry name" value="E_motif"/>
</dbReference>
<gene>
    <name evidence="3" type="primary">PCMP-H12_9</name>
    <name evidence="3" type="ORF">g.44756</name>
</gene>
<dbReference type="Gene3D" id="1.25.40.10">
    <property type="entry name" value="Tetratricopeptide repeat domain"/>
    <property type="match status" value="3"/>
</dbReference>